<accession>A0A2A8CVK9</accession>
<dbReference type="OrthoDB" id="1525133at2"/>
<reference evidence="1 2" key="1">
    <citation type="submission" date="2017-10" db="EMBL/GenBank/DDBJ databases">
        <title>Draft genome of Longibacter Salinarum.</title>
        <authorList>
            <person name="Goh K.M."/>
            <person name="Shamsir M.S."/>
            <person name="Lim S.W."/>
        </authorList>
    </citation>
    <scope>NUCLEOTIDE SEQUENCE [LARGE SCALE GENOMIC DNA]</scope>
    <source>
        <strain evidence="1 2">KCTC 52045</strain>
    </source>
</reference>
<dbReference type="Proteomes" id="UP000220102">
    <property type="component" value="Unassembled WGS sequence"/>
</dbReference>
<comment type="caution">
    <text evidence="1">The sequence shown here is derived from an EMBL/GenBank/DDBJ whole genome shotgun (WGS) entry which is preliminary data.</text>
</comment>
<dbReference type="InterPro" id="IPR025543">
    <property type="entry name" value="Dodecin-like"/>
</dbReference>
<dbReference type="EMBL" id="PDEQ01000008">
    <property type="protein sequence ID" value="PEN12285.1"/>
    <property type="molecule type" value="Genomic_DNA"/>
</dbReference>
<dbReference type="Gene3D" id="3.30.1660.10">
    <property type="entry name" value="Flavin-binding protein dodecin"/>
    <property type="match status" value="1"/>
</dbReference>
<dbReference type="PANTHER" id="PTHR39324:SF1">
    <property type="entry name" value="CALCIUM DODECIN"/>
    <property type="match status" value="1"/>
</dbReference>
<name>A0A2A8CVK9_9BACT</name>
<evidence type="ECO:0000313" key="2">
    <source>
        <dbReference type="Proteomes" id="UP000220102"/>
    </source>
</evidence>
<organism evidence="1 2">
    <name type="scientific">Longibacter salinarum</name>
    <dbReference type="NCBI Taxonomy" id="1850348"/>
    <lineage>
        <taxon>Bacteria</taxon>
        <taxon>Pseudomonadati</taxon>
        <taxon>Rhodothermota</taxon>
        <taxon>Rhodothermia</taxon>
        <taxon>Rhodothermales</taxon>
        <taxon>Salisaetaceae</taxon>
        <taxon>Longibacter</taxon>
    </lineage>
</organism>
<keyword evidence="2" id="KW-1185">Reference proteome</keyword>
<sequence length="72" mass="8129">MADHVYKHIRLTGSSTASVEEAIQNAIDRASESVENLRWFEVKETRGHIEDGEVKHFQVTIEVGFTLEETVG</sequence>
<dbReference type="SUPFAM" id="SSF89807">
    <property type="entry name" value="Dodecin-like"/>
    <property type="match status" value="1"/>
</dbReference>
<dbReference type="Pfam" id="PF07311">
    <property type="entry name" value="Dodecin"/>
    <property type="match status" value="1"/>
</dbReference>
<evidence type="ECO:0000313" key="1">
    <source>
        <dbReference type="EMBL" id="PEN12285.1"/>
    </source>
</evidence>
<proteinExistence type="predicted"/>
<dbReference type="NCBIfam" id="NF043052">
    <property type="entry name" value="DodecBact"/>
    <property type="match status" value="1"/>
</dbReference>
<dbReference type="AlphaFoldDB" id="A0A2A8CVK9"/>
<dbReference type="InterPro" id="IPR050049">
    <property type="entry name" value="Dodecin_bact"/>
</dbReference>
<dbReference type="RefSeq" id="WP_098077492.1">
    <property type="nucleotide sequence ID" value="NZ_PDEQ01000008.1"/>
</dbReference>
<gene>
    <name evidence="1" type="ORF">CRI94_14735</name>
</gene>
<dbReference type="InterPro" id="IPR036694">
    <property type="entry name" value="Dodecin-like_sf"/>
</dbReference>
<dbReference type="PANTHER" id="PTHR39324">
    <property type="entry name" value="CALCIUM DODECIN"/>
    <property type="match status" value="1"/>
</dbReference>
<protein>
    <recommendedName>
        <fullName evidence="3">Dodecin flavoprotein</fullName>
    </recommendedName>
</protein>
<evidence type="ECO:0008006" key="3">
    <source>
        <dbReference type="Google" id="ProtNLM"/>
    </source>
</evidence>
<dbReference type="InterPro" id="IPR009923">
    <property type="entry name" value="Dodecin"/>
</dbReference>